<feature type="compositionally biased region" description="Basic and acidic residues" evidence="5">
    <location>
        <begin position="118"/>
        <end position="127"/>
    </location>
</feature>
<accession>A0AAN6M3E1</accession>
<evidence type="ECO:0000313" key="7">
    <source>
        <dbReference type="EMBL" id="KAK3210324.1"/>
    </source>
</evidence>
<feature type="domain" description="Plus3" evidence="6">
    <location>
        <begin position="200"/>
        <end position="335"/>
    </location>
</feature>
<dbReference type="GO" id="GO:0016593">
    <property type="term" value="C:Cdc73/Paf1 complex"/>
    <property type="evidence" value="ECO:0007669"/>
    <property type="project" value="TreeGrafter"/>
</dbReference>
<dbReference type="Proteomes" id="UP001280581">
    <property type="component" value="Unassembled WGS sequence"/>
</dbReference>
<sequence>MSDDFDDELLALAGGDEEADIEEGEASSVAASSPNSLGSGDMDESDSERDDDPSPRDTGVLYPLEGKFVDERDKQRTMALPQREREAILGARAEEVSRMNFQAELQKRYAANNRKRKADSEEPEVSRKSSRPTKPKSAALDAYTRNREQQKTQRQRDDDRRRDRHRSGSAGDGGSDVDAEGEEDVDWDNERKSPEREDLPVTLRDVESIRIGRGFFSKVCFWPGFDEAMTGAFGRVGVGQQRGQTVYKMAQIKGFQSGKPYVFEGKNGQKIATDQYVICKHGSTQKEYQFQYLSNQRFADADFDAYRQAMSEAGAKLPTQSTVTKKIEEIKAFENRFWTDDDINARIQKSNKYAHLLRRDRDEEAAPRIPTQSEAAANRLAELNRRNREAERERIRKVQLDERQHKLQARKRAEIEARKKKAEEEKRKAEEEKKNLLSVDEDLFGDGASSRASSVPKEGTPKPEEVKKTERKGLPTFRRPKMDDDIIASMDIGLDIEI</sequence>
<dbReference type="AlphaFoldDB" id="A0AAN6M3E1"/>
<dbReference type="GO" id="GO:0003677">
    <property type="term" value="F:DNA binding"/>
    <property type="evidence" value="ECO:0007669"/>
    <property type="project" value="InterPro"/>
</dbReference>
<proteinExistence type="predicted"/>
<evidence type="ECO:0000259" key="6">
    <source>
        <dbReference type="PROSITE" id="PS51360"/>
    </source>
</evidence>
<reference evidence="7 8" key="1">
    <citation type="submission" date="2021-02" db="EMBL/GenBank/DDBJ databases">
        <title>Genome assembly of Pseudopithomyces chartarum.</title>
        <authorList>
            <person name="Jauregui R."/>
            <person name="Singh J."/>
            <person name="Voisey C."/>
        </authorList>
    </citation>
    <scope>NUCLEOTIDE SEQUENCE [LARGE SCALE GENOMIC DNA]</scope>
    <source>
        <strain evidence="7 8">AGR01</strain>
    </source>
</reference>
<dbReference type="InterPro" id="IPR036128">
    <property type="entry name" value="Plus3-like_sf"/>
</dbReference>
<feature type="compositionally biased region" description="Basic and acidic residues" evidence="5">
    <location>
        <begin position="67"/>
        <end position="83"/>
    </location>
</feature>
<dbReference type="InterPro" id="IPR004343">
    <property type="entry name" value="Plus-3_dom"/>
</dbReference>
<evidence type="ECO:0000256" key="2">
    <source>
        <dbReference type="ARBA" id="ARBA00023015"/>
    </source>
</evidence>
<keyword evidence="8" id="KW-1185">Reference proteome</keyword>
<dbReference type="EMBL" id="WVTA01000005">
    <property type="protein sequence ID" value="KAK3210324.1"/>
    <property type="molecule type" value="Genomic_DNA"/>
</dbReference>
<feature type="compositionally biased region" description="Acidic residues" evidence="5">
    <location>
        <begin position="1"/>
        <end position="25"/>
    </location>
</feature>
<comment type="subcellular location">
    <subcellularLocation>
        <location evidence="1">Nucleus</location>
    </subcellularLocation>
</comment>
<evidence type="ECO:0000256" key="3">
    <source>
        <dbReference type="ARBA" id="ARBA00023163"/>
    </source>
</evidence>
<protein>
    <recommendedName>
        <fullName evidence="6">Plus3 domain-containing protein</fullName>
    </recommendedName>
</protein>
<evidence type="ECO:0000256" key="5">
    <source>
        <dbReference type="SAM" id="MobiDB-lite"/>
    </source>
</evidence>
<name>A0AAN6M3E1_9PLEO</name>
<feature type="compositionally biased region" description="Basic and acidic residues" evidence="5">
    <location>
        <begin position="459"/>
        <end position="473"/>
    </location>
</feature>
<dbReference type="PANTHER" id="PTHR13115">
    <property type="entry name" value="RNA POLYMERASE-ASSOCIATED PROTEIN RTF1 HOMOLOG"/>
    <property type="match status" value="1"/>
</dbReference>
<dbReference type="PROSITE" id="PS51360">
    <property type="entry name" value="PLUS3"/>
    <property type="match status" value="1"/>
</dbReference>
<dbReference type="Pfam" id="PF03126">
    <property type="entry name" value="Plus-3"/>
    <property type="match status" value="1"/>
</dbReference>
<dbReference type="PANTHER" id="PTHR13115:SF8">
    <property type="entry name" value="RNA POLYMERASE-ASSOCIATED PROTEIN RTF1 HOMOLOG"/>
    <property type="match status" value="1"/>
</dbReference>
<evidence type="ECO:0000313" key="8">
    <source>
        <dbReference type="Proteomes" id="UP001280581"/>
    </source>
</evidence>
<feature type="compositionally biased region" description="Basic and acidic residues" evidence="5">
    <location>
        <begin position="188"/>
        <end position="198"/>
    </location>
</feature>
<keyword evidence="4" id="KW-0539">Nucleus</keyword>
<dbReference type="GO" id="GO:1990269">
    <property type="term" value="F:RNA polymerase II C-terminal domain phosphoserine binding"/>
    <property type="evidence" value="ECO:0007669"/>
    <property type="project" value="TreeGrafter"/>
</dbReference>
<gene>
    <name evidence="7" type="ORF">GRF29_44g2313287</name>
</gene>
<dbReference type="Gene3D" id="3.90.70.200">
    <property type="entry name" value="Plus-3 domain"/>
    <property type="match status" value="1"/>
</dbReference>
<keyword evidence="3" id="KW-0804">Transcription</keyword>
<dbReference type="SUPFAM" id="SSF159042">
    <property type="entry name" value="Plus3-like"/>
    <property type="match status" value="1"/>
</dbReference>
<dbReference type="FunFam" id="3.90.70.200:FF:000005">
    <property type="entry name" value="Related to Pol II transcription elongation factor"/>
    <property type="match status" value="1"/>
</dbReference>
<evidence type="ECO:0000256" key="4">
    <source>
        <dbReference type="ARBA" id="ARBA00023242"/>
    </source>
</evidence>
<feature type="compositionally biased region" description="Acidic residues" evidence="5">
    <location>
        <begin position="41"/>
        <end position="51"/>
    </location>
</feature>
<keyword evidence="2" id="KW-0805">Transcription regulation</keyword>
<dbReference type="SMART" id="SM00719">
    <property type="entry name" value="Plus3"/>
    <property type="match status" value="1"/>
</dbReference>
<feature type="compositionally biased region" description="Basic and acidic residues" evidence="5">
    <location>
        <begin position="382"/>
        <end position="435"/>
    </location>
</feature>
<evidence type="ECO:0000256" key="1">
    <source>
        <dbReference type="ARBA" id="ARBA00004123"/>
    </source>
</evidence>
<comment type="caution">
    <text evidence="7">The sequence shown here is derived from an EMBL/GenBank/DDBJ whole genome shotgun (WGS) entry which is preliminary data.</text>
</comment>
<feature type="region of interest" description="Disordered" evidence="5">
    <location>
        <begin position="1"/>
        <end position="83"/>
    </location>
</feature>
<feature type="region of interest" description="Disordered" evidence="5">
    <location>
        <begin position="381"/>
        <end position="482"/>
    </location>
</feature>
<feature type="region of interest" description="Disordered" evidence="5">
    <location>
        <begin position="107"/>
        <end position="198"/>
    </location>
</feature>
<organism evidence="7 8">
    <name type="scientific">Pseudopithomyces chartarum</name>
    <dbReference type="NCBI Taxonomy" id="1892770"/>
    <lineage>
        <taxon>Eukaryota</taxon>
        <taxon>Fungi</taxon>
        <taxon>Dikarya</taxon>
        <taxon>Ascomycota</taxon>
        <taxon>Pezizomycotina</taxon>
        <taxon>Dothideomycetes</taxon>
        <taxon>Pleosporomycetidae</taxon>
        <taxon>Pleosporales</taxon>
        <taxon>Massarineae</taxon>
        <taxon>Didymosphaeriaceae</taxon>
        <taxon>Pseudopithomyces</taxon>
    </lineage>
</organism>
<feature type="compositionally biased region" description="Basic and acidic residues" evidence="5">
    <location>
        <begin position="144"/>
        <end position="161"/>
    </location>
</feature>
<feature type="compositionally biased region" description="Acidic residues" evidence="5">
    <location>
        <begin position="175"/>
        <end position="187"/>
    </location>
</feature>